<feature type="domain" description="Brix" evidence="2">
    <location>
        <begin position="32"/>
        <end position="293"/>
    </location>
</feature>
<dbReference type="Proteomes" id="UP000735302">
    <property type="component" value="Unassembled WGS sequence"/>
</dbReference>
<dbReference type="InterPro" id="IPR045112">
    <property type="entry name" value="PPAN-like"/>
</dbReference>
<proteinExistence type="predicted"/>
<feature type="region of interest" description="Disordered" evidence="1">
    <location>
        <begin position="318"/>
        <end position="456"/>
    </location>
</feature>
<protein>
    <submittedName>
        <fullName evidence="3">Suppressor of swi4 1-like protein</fullName>
    </submittedName>
</protein>
<dbReference type="PANTHER" id="PTHR12661">
    <property type="entry name" value="PETER PAN-RELATED"/>
    <property type="match status" value="1"/>
</dbReference>
<dbReference type="PANTHER" id="PTHR12661:SF5">
    <property type="entry name" value="SUPPRESSOR OF SWI4 1 HOMOLOG"/>
    <property type="match status" value="1"/>
</dbReference>
<dbReference type="GO" id="GO:0030687">
    <property type="term" value="C:preribosome, large subunit precursor"/>
    <property type="evidence" value="ECO:0007669"/>
    <property type="project" value="TreeGrafter"/>
</dbReference>
<dbReference type="Pfam" id="PF04427">
    <property type="entry name" value="Brix"/>
    <property type="match status" value="1"/>
</dbReference>
<evidence type="ECO:0000259" key="2">
    <source>
        <dbReference type="PROSITE" id="PS50833"/>
    </source>
</evidence>
<organism evidence="3 4">
    <name type="scientific">Plakobranchus ocellatus</name>
    <dbReference type="NCBI Taxonomy" id="259542"/>
    <lineage>
        <taxon>Eukaryota</taxon>
        <taxon>Metazoa</taxon>
        <taxon>Spiralia</taxon>
        <taxon>Lophotrochozoa</taxon>
        <taxon>Mollusca</taxon>
        <taxon>Gastropoda</taxon>
        <taxon>Heterobranchia</taxon>
        <taxon>Euthyneura</taxon>
        <taxon>Panpulmonata</taxon>
        <taxon>Sacoglossa</taxon>
        <taxon>Placobranchoidea</taxon>
        <taxon>Plakobranchidae</taxon>
        <taxon>Plakobranchus</taxon>
    </lineage>
</organism>
<dbReference type="GO" id="GO:0000027">
    <property type="term" value="P:ribosomal large subunit assembly"/>
    <property type="evidence" value="ECO:0007669"/>
    <property type="project" value="TreeGrafter"/>
</dbReference>
<feature type="compositionally biased region" description="Acidic residues" evidence="1">
    <location>
        <begin position="362"/>
        <end position="377"/>
    </location>
</feature>
<dbReference type="GO" id="GO:0006364">
    <property type="term" value="P:rRNA processing"/>
    <property type="evidence" value="ECO:0007669"/>
    <property type="project" value="InterPro"/>
</dbReference>
<dbReference type="PROSITE" id="PS50833">
    <property type="entry name" value="BRIX"/>
    <property type="match status" value="1"/>
</dbReference>
<dbReference type="AlphaFoldDB" id="A0AAV3ZR71"/>
<sequence length="501" mass="56763">MGRHKGRKGKSAKNAQANQPLDGKEDLYLKAPHSFVFHRGHVGKTVKELVLDVRKLMEPYTASSLKVKKKNVMKDFLSVAGPLHVTHFIVFTKTDVATYMKLICVPRGPTLTFKVNEFALARDVLSFQKHPDVESRLFTNHAVMVTNIPSDNMEHRLMNVTFKNMFPSINPNTVRLDTMRRTVLINYDPETQNVDLRHYSVKVVPTGVSRAMKKLMKTHLPDLGHHKDIADIFLDKGLSDSEGEQDGPHNQVTVSQKIRGRGITHNAVNAIRLKEIGPRLNLKLVKIEEGFEGGNVMFHALVQKTPEELEALKQLRQNKQKEKLARKQRQEANVKRKQQEKAMQKQKSLEGMTLNKKKENQEQENESSGDDEEDDDLDYYREEVGEEPEPELFSQSKKRKRTSSSQGEPKRKQARPNGKKGSDSIQIQKTKGKNKRESKFSFKMTSKSPQNKKIGKKNGIKGFLILVIASPQGDLRLSGPPSGQGPSGRARTCRSLQGWTH</sequence>
<reference evidence="3 4" key="1">
    <citation type="journal article" date="2021" name="Elife">
        <title>Chloroplast acquisition without the gene transfer in kleptoplastic sea slugs, Plakobranchus ocellatus.</title>
        <authorList>
            <person name="Maeda T."/>
            <person name="Takahashi S."/>
            <person name="Yoshida T."/>
            <person name="Shimamura S."/>
            <person name="Takaki Y."/>
            <person name="Nagai Y."/>
            <person name="Toyoda A."/>
            <person name="Suzuki Y."/>
            <person name="Arimoto A."/>
            <person name="Ishii H."/>
            <person name="Satoh N."/>
            <person name="Nishiyama T."/>
            <person name="Hasebe M."/>
            <person name="Maruyama T."/>
            <person name="Minagawa J."/>
            <person name="Obokata J."/>
            <person name="Shigenobu S."/>
        </authorList>
    </citation>
    <scope>NUCLEOTIDE SEQUENCE [LARGE SCALE GENOMIC DNA]</scope>
</reference>
<dbReference type="EMBL" id="BLXT01002838">
    <property type="protein sequence ID" value="GFN98239.1"/>
    <property type="molecule type" value="Genomic_DNA"/>
</dbReference>
<comment type="caution">
    <text evidence="3">The sequence shown here is derived from an EMBL/GenBank/DDBJ whole genome shotgun (WGS) entry which is preliminary data.</text>
</comment>
<feature type="region of interest" description="Disordered" evidence="1">
    <location>
        <begin position="472"/>
        <end position="501"/>
    </location>
</feature>
<evidence type="ECO:0000313" key="4">
    <source>
        <dbReference type="Proteomes" id="UP000735302"/>
    </source>
</evidence>
<dbReference type="GO" id="GO:0019843">
    <property type="term" value="F:rRNA binding"/>
    <property type="evidence" value="ECO:0007669"/>
    <property type="project" value="InterPro"/>
</dbReference>
<name>A0AAV3ZR71_9GAST</name>
<evidence type="ECO:0000256" key="1">
    <source>
        <dbReference type="SAM" id="MobiDB-lite"/>
    </source>
</evidence>
<dbReference type="InterPro" id="IPR007109">
    <property type="entry name" value="Brix"/>
</dbReference>
<feature type="compositionally biased region" description="Basic and acidic residues" evidence="1">
    <location>
        <begin position="318"/>
        <end position="343"/>
    </location>
</feature>
<gene>
    <name evidence="3" type="ORF">PoB_002474500</name>
</gene>
<accession>A0AAV3ZR71</accession>
<dbReference type="SMART" id="SM00879">
    <property type="entry name" value="Brix"/>
    <property type="match status" value="1"/>
</dbReference>
<keyword evidence="4" id="KW-1185">Reference proteome</keyword>
<evidence type="ECO:0000313" key="3">
    <source>
        <dbReference type="EMBL" id="GFN98239.1"/>
    </source>
</evidence>